<keyword evidence="6 9" id="KW-1133">Transmembrane helix</keyword>
<feature type="compositionally biased region" description="Basic and acidic residues" evidence="8">
    <location>
        <begin position="190"/>
        <end position="203"/>
    </location>
</feature>
<dbReference type="PROSITE" id="PS00211">
    <property type="entry name" value="ABC_TRANSPORTER_1"/>
    <property type="match status" value="2"/>
</dbReference>
<feature type="compositionally biased region" description="Low complexity" evidence="8">
    <location>
        <begin position="177"/>
        <end position="188"/>
    </location>
</feature>
<dbReference type="PANTHER" id="PTHR43394:SF27">
    <property type="entry name" value="ATP-DEPENDENT TRANSLOCASE ABCB1-LIKE"/>
    <property type="match status" value="1"/>
</dbReference>
<feature type="transmembrane region" description="Helical" evidence="9">
    <location>
        <begin position="1253"/>
        <end position="1274"/>
    </location>
</feature>
<dbReference type="PANTHER" id="PTHR43394">
    <property type="entry name" value="ATP-DEPENDENT PERMEASE MDL1, MITOCHONDRIAL"/>
    <property type="match status" value="1"/>
</dbReference>
<dbReference type="Pfam" id="PF00005">
    <property type="entry name" value="ABC_tran"/>
    <property type="match status" value="2"/>
</dbReference>
<dbReference type="InterPro" id="IPR011527">
    <property type="entry name" value="ABC1_TM_dom"/>
</dbReference>
<protein>
    <recommendedName>
        <fullName evidence="14">Leptomycin B resistance protein pmd1</fullName>
    </recommendedName>
</protein>
<feature type="transmembrane region" description="Helical" evidence="9">
    <location>
        <begin position="1286"/>
        <end position="1306"/>
    </location>
</feature>
<feature type="compositionally biased region" description="Basic and acidic residues" evidence="8">
    <location>
        <begin position="149"/>
        <end position="162"/>
    </location>
</feature>
<feature type="compositionally biased region" description="Basic and acidic residues" evidence="8">
    <location>
        <begin position="295"/>
        <end position="318"/>
    </location>
</feature>
<dbReference type="GO" id="GO:0005524">
    <property type="term" value="F:ATP binding"/>
    <property type="evidence" value="ECO:0007669"/>
    <property type="project" value="UniProtKB-KW"/>
</dbReference>
<dbReference type="SUPFAM" id="SSF52540">
    <property type="entry name" value="P-loop containing nucleoside triphosphate hydrolases"/>
    <property type="match status" value="2"/>
</dbReference>
<feature type="compositionally biased region" description="Polar residues" evidence="8">
    <location>
        <begin position="166"/>
        <end position="176"/>
    </location>
</feature>
<dbReference type="CDD" id="cd03249">
    <property type="entry name" value="ABC_MTABC3_MDL1_MDL2"/>
    <property type="match status" value="2"/>
</dbReference>
<dbReference type="SMART" id="SM00382">
    <property type="entry name" value="AAA"/>
    <property type="match status" value="2"/>
</dbReference>
<evidence type="ECO:0000259" key="10">
    <source>
        <dbReference type="PROSITE" id="PS50893"/>
    </source>
</evidence>
<dbReference type="InterPro" id="IPR027417">
    <property type="entry name" value="P-loop_NTPase"/>
</dbReference>
<evidence type="ECO:0000313" key="13">
    <source>
        <dbReference type="Proteomes" id="UP001176517"/>
    </source>
</evidence>
<feature type="domain" description="ABC transmembrane type-1" evidence="11">
    <location>
        <begin position="1018"/>
        <end position="1314"/>
    </location>
</feature>
<dbReference type="FunFam" id="3.40.50.300:FF:000251">
    <property type="entry name" value="ABC transporter B family member 19"/>
    <property type="match status" value="1"/>
</dbReference>
<keyword evidence="4" id="KW-0547">Nucleotide-binding</keyword>
<feature type="transmembrane region" description="Helical" evidence="9">
    <location>
        <begin position="506"/>
        <end position="527"/>
    </location>
</feature>
<dbReference type="InterPro" id="IPR036640">
    <property type="entry name" value="ABC1_TM_sf"/>
</dbReference>
<dbReference type="Proteomes" id="UP001176517">
    <property type="component" value="Unassembled WGS sequence"/>
</dbReference>
<feature type="region of interest" description="Disordered" evidence="8">
    <location>
        <begin position="1"/>
        <end position="79"/>
    </location>
</feature>
<dbReference type="GO" id="GO:0015421">
    <property type="term" value="F:ABC-type oligopeptide transporter activity"/>
    <property type="evidence" value="ECO:0007669"/>
    <property type="project" value="TreeGrafter"/>
</dbReference>
<feature type="transmembrane region" description="Helical" evidence="9">
    <location>
        <begin position="1010"/>
        <end position="1032"/>
    </location>
</feature>
<dbReference type="Pfam" id="PF00664">
    <property type="entry name" value="ABC_membrane"/>
    <property type="match status" value="2"/>
</dbReference>
<comment type="similarity">
    <text evidence="2">Belongs to the ABC transporter superfamily. ABCB family. Multidrug resistance exporter (TC 3.A.1.201) subfamily.</text>
</comment>
<feature type="transmembrane region" description="Helical" evidence="9">
    <location>
        <begin position="1142"/>
        <end position="1167"/>
    </location>
</feature>
<organism evidence="12 13">
    <name type="scientific">Tilletia horrida</name>
    <dbReference type="NCBI Taxonomy" id="155126"/>
    <lineage>
        <taxon>Eukaryota</taxon>
        <taxon>Fungi</taxon>
        <taxon>Dikarya</taxon>
        <taxon>Basidiomycota</taxon>
        <taxon>Ustilaginomycotina</taxon>
        <taxon>Exobasidiomycetes</taxon>
        <taxon>Tilletiales</taxon>
        <taxon>Tilletiaceae</taxon>
        <taxon>Tilletia</taxon>
    </lineage>
</organism>
<comment type="subcellular location">
    <subcellularLocation>
        <location evidence="1">Membrane</location>
        <topology evidence="1">Multi-pass membrane protein</topology>
    </subcellularLocation>
</comment>
<dbReference type="InterPro" id="IPR039421">
    <property type="entry name" value="Type_1_exporter"/>
</dbReference>
<evidence type="ECO:0000256" key="6">
    <source>
        <dbReference type="ARBA" id="ARBA00022989"/>
    </source>
</evidence>
<evidence type="ECO:0000313" key="12">
    <source>
        <dbReference type="EMBL" id="KAK0553687.1"/>
    </source>
</evidence>
<reference evidence="12" key="1">
    <citation type="journal article" date="2023" name="PhytoFront">
        <title>Draft Genome Resources of Seven Strains of Tilletia horrida, Causal Agent of Kernel Smut of Rice.</title>
        <authorList>
            <person name="Khanal S."/>
            <person name="Antony Babu S."/>
            <person name="Zhou X.G."/>
        </authorList>
    </citation>
    <scope>NUCLEOTIDE SEQUENCE</scope>
    <source>
        <strain evidence="12">TX6</strain>
    </source>
</reference>
<dbReference type="SUPFAM" id="SSF90123">
    <property type="entry name" value="ABC transporter transmembrane region"/>
    <property type="match status" value="2"/>
</dbReference>
<dbReference type="GO" id="GO:0016887">
    <property type="term" value="F:ATP hydrolysis activity"/>
    <property type="evidence" value="ECO:0007669"/>
    <property type="project" value="InterPro"/>
</dbReference>
<gene>
    <name evidence="12" type="ORF">OC846_002411</name>
</gene>
<keyword evidence="3 9" id="KW-0812">Transmembrane</keyword>
<dbReference type="CDD" id="cd18578">
    <property type="entry name" value="ABC_6TM_Pgp_ABCB1_D2_like"/>
    <property type="match status" value="1"/>
</dbReference>
<sequence>MPSSTGHGSQVGAYPPPQTTSSTSSSRPGKFGNPASDLDASHRRSGSNTTQSTRCIIHPQGCTPEEHQRDLQARISQSPQQLYASRTYQPHKGYHYLPGQILPNPECDLGSTSTPTPLAGIPISERTAREQGERVFRRRSRDIVMERARYREEREREQEQREGNGQPPQYQQYSNYGSQHGHQSSVSHPLAEEPEHPSHDHMHPAHVADTAAEQNGAFNATALLAAAAGATASNVGPPSALQSAYDNEKRAYGGSHLQRTPSNDSTHLDHTHLDHNDEKAAIRAAAKSSSQVSSKKRDDKSGNSDEDRDANSAHISIDSKEEPQAYRATLKDLFRYATRWNHFFNFIGIACAFAAGASQPLMTIVFGNLTTSFLDYQSILSRGADAPIEELLRARTDLQSKVNRDALLLVYIGTGMFAATYIYMATWVYTGEKITKRIRERYLAAILRQEVAYFDSLGAGEITTRISSDIALIQEGISDKIPSSLMFLATFFAGFIVAYVRSWKLALTMTSTIPCVMISGSVMNVFIGRWQQLELDHVAHAATLAEEAFGTVRTAKAFGIESRLVSLYDKDNKRSTETGYRKAFVSGVGLGVFFFIIYSGYALAFYFGSKLIADGEIASGVVMNVIFSIFVGAFSMALLAPNSQALSYALAAGGKIFETIDRESLIDATSKEGLQPQFCDGTINLHRIDFSYPARREVQVLSDFSLHIPKGKVTALVGASGSGKSTIVQLVERFYDPDAGAVLLDGVDVRNLNLRWMRTQIGLVSQEPTLFSTSIRGNIEHGLTNSQYESLPDDERFDLVIQAAKMANAHEFIQQLPEGYDTMVGDRAILLSGGQKQRIAIARAIVKNPRILLLDEATSALDGASEGVVTEALEKASKGRTTITIAHRLSTIKNADKIVVMGKGEIIEQGTHESLLAKPGSAYSTLVSAQRIQASTETQVVYDEEDEVYIAAAKERVRRASMTSRASSRMSLSSLILGKQREEEEANGTKVKRPGVGYLFYRLVKINREFVWTLYVPGIVCAFACGAVYPAFAVLFGRALENFSKCSQPHGQPCPEPNRGDMRHNANLNALWFFIISILATLAVTVQTHNLIAASSILSERLRKMLYKAYLRADVAYFDDDGHSSGALTNNLSDYAQKIQGLVGVTLGTIIQSVSTLIVGYIIALAYGWKLSLIVIACTPLTLSAGFVRLQLVVLKDVRIKKAHEGAAQIACEAANSVRTVASLTREDACLALYKDALVAPGRVVRNTAFLSNLLYSISQALAFPVIALAFWYGSKLLLDNTYSSGSFFTILTAVVFGSIQAGNVFNFVPDMSNARAATEESLKMIDSVPDIDVEATGGVVLDDCQGYIKFDNVHFRYPTRTYQKVLRGLSLEVKPGSFNAIVGASGCGKSTMIQLIERFYDPIAGSVEIDGHNLADLNLASIRKHMALVSQEPTLYYGTIGFNIKLGALDPDNVTEEEMREACAKSNILDFIDGLPDGFDTEVGGRSSSQLSGGQKQRIAIARALIRNPKILLLDEATSALDSTSERVVQDALDKAARGRTTIAIAHRLSSISKADRIFVLKDGVVAESGSHGPLMRLGGIYSQLVSLQTLQEEEQ</sequence>
<evidence type="ECO:0008006" key="14">
    <source>
        <dbReference type="Google" id="ProtNLM"/>
    </source>
</evidence>
<feature type="domain" description="ABC transporter" evidence="10">
    <location>
        <begin position="685"/>
        <end position="928"/>
    </location>
</feature>
<evidence type="ECO:0000256" key="5">
    <source>
        <dbReference type="ARBA" id="ARBA00022840"/>
    </source>
</evidence>
<dbReference type="InterPro" id="IPR003439">
    <property type="entry name" value="ABC_transporter-like_ATP-bd"/>
</dbReference>
<feature type="region of interest" description="Disordered" evidence="8">
    <location>
        <begin position="285"/>
        <end position="318"/>
    </location>
</feature>
<dbReference type="FunFam" id="1.20.1560.10:FF:000102">
    <property type="entry name" value="ABC multidrug transporter Mdr1"/>
    <property type="match status" value="1"/>
</dbReference>
<feature type="transmembrane region" description="Helical" evidence="9">
    <location>
        <begin position="1173"/>
        <end position="1195"/>
    </location>
</feature>
<dbReference type="GO" id="GO:0090374">
    <property type="term" value="P:oligopeptide export from mitochondrion"/>
    <property type="evidence" value="ECO:0007669"/>
    <property type="project" value="TreeGrafter"/>
</dbReference>
<feature type="transmembrane region" description="Helical" evidence="9">
    <location>
        <begin position="583"/>
        <end position="605"/>
    </location>
</feature>
<dbReference type="InterPro" id="IPR017871">
    <property type="entry name" value="ABC_transporter-like_CS"/>
</dbReference>
<feature type="transmembrane region" description="Helical" evidence="9">
    <location>
        <begin position="408"/>
        <end position="429"/>
    </location>
</feature>
<dbReference type="FunFam" id="3.40.50.300:FF:000913">
    <property type="entry name" value="ABC multidrug transporter SitT"/>
    <property type="match status" value="1"/>
</dbReference>
<dbReference type="Gene3D" id="3.40.50.300">
    <property type="entry name" value="P-loop containing nucleotide triphosphate hydrolases"/>
    <property type="match status" value="2"/>
</dbReference>
<accession>A0AAN6JS57</accession>
<dbReference type="PROSITE" id="PS50893">
    <property type="entry name" value="ABC_TRANSPORTER_2"/>
    <property type="match status" value="2"/>
</dbReference>
<feature type="domain" description="ABC transmembrane type-1" evidence="11">
    <location>
        <begin position="346"/>
        <end position="646"/>
    </location>
</feature>
<dbReference type="InterPro" id="IPR003593">
    <property type="entry name" value="AAA+_ATPase"/>
</dbReference>
<feature type="region of interest" description="Disordered" evidence="8">
    <location>
        <begin position="149"/>
        <end position="203"/>
    </location>
</feature>
<evidence type="ECO:0000256" key="2">
    <source>
        <dbReference type="ARBA" id="ARBA00007577"/>
    </source>
</evidence>
<dbReference type="EMBL" id="JAPDMZ010000047">
    <property type="protein sequence ID" value="KAK0553687.1"/>
    <property type="molecule type" value="Genomic_DNA"/>
</dbReference>
<feature type="transmembrane region" description="Helical" evidence="9">
    <location>
        <begin position="1071"/>
        <end position="1098"/>
    </location>
</feature>
<evidence type="ECO:0000256" key="8">
    <source>
        <dbReference type="SAM" id="MobiDB-lite"/>
    </source>
</evidence>
<feature type="transmembrane region" description="Helical" evidence="9">
    <location>
        <begin position="617"/>
        <end position="640"/>
    </location>
</feature>
<name>A0AAN6JS57_9BASI</name>
<feature type="region of interest" description="Disordered" evidence="8">
    <location>
        <begin position="105"/>
        <end position="136"/>
    </location>
</feature>
<keyword evidence="7 9" id="KW-0472">Membrane</keyword>
<feature type="compositionally biased region" description="Basic and acidic residues" evidence="8">
    <location>
        <begin position="126"/>
        <end position="136"/>
    </location>
</feature>
<evidence type="ECO:0000256" key="7">
    <source>
        <dbReference type="ARBA" id="ARBA00023136"/>
    </source>
</evidence>
<dbReference type="CDD" id="cd18577">
    <property type="entry name" value="ABC_6TM_Pgp_ABCB1_D1_like"/>
    <property type="match status" value="1"/>
</dbReference>
<evidence type="ECO:0000256" key="1">
    <source>
        <dbReference type="ARBA" id="ARBA00004141"/>
    </source>
</evidence>
<evidence type="ECO:0000256" key="3">
    <source>
        <dbReference type="ARBA" id="ARBA00022692"/>
    </source>
</evidence>
<keyword evidence="13" id="KW-1185">Reference proteome</keyword>
<feature type="domain" description="ABC transporter" evidence="10">
    <location>
        <begin position="1349"/>
        <end position="1589"/>
    </location>
</feature>
<dbReference type="PROSITE" id="PS50929">
    <property type="entry name" value="ABC_TM1F"/>
    <property type="match status" value="2"/>
</dbReference>
<feature type="transmembrane region" description="Helical" evidence="9">
    <location>
        <begin position="343"/>
        <end position="366"/>
    </location>
</feature>
<dbReference type="Gene3D" id="1.20.1560.10">
    <property type="entry name" value="ABC transporter type 1, transmembrane domain"/>
    <property type="match status" value="1"/>
</dbReference>
<dbReference type="GO" id="GO:0005743">
    <property type="term" value="C:mitochondrial inner membrane"/>
    <property type="evidence" value="ECO:0007669"/>
    <property type="project" value="TreeGrafter"/>
</dbReference>
<proteinExistence type="inferred from homology"/>
<feature type="transmembrane region" description="Helical" evidence="9">
    <location>
        <begin position="481"/>
        <end position="500"/>
    </location>
</feature>
<evidence type="ECO:0000259" key="11">
    <source>
        <dbReference type="PROSITE" id="PS50929"/>
    </source>
</evidence>
<evidence type="ECO:0000256" key="9">
    <source>
        <dbReference type="SAM" id="Phobius"/>
    </source>
</evidence>
<comment type="caution">
    <text evidence="12">The sequence shown here is derived from an EMBL/GenBank/DDBJ whole genome shotgun (WGS) entry which is preliminary data.</text>
</comment>
<evidence type="ECO:0000256" key="4">
    <source>
        <dbReference type="ARBA" id="ARBA00022741"/>
    </source>
</evidence>
<keyword evidence="5" id="KW-0067">ATP-binding</keyword>